<accession>A0ABR2JLA8</accession>
<reference evidence="1 2" key="1">
    <citation type="submission" date="2024-04" db="EMBL/GenBank/DDBJ databases">
        <title>Tritrichomonas musculus Genome.</title>
        <authorList>
            <person name="Alves-Ferreira E."/>
            <person name="Grigg M."/>
            <person name="Lorenzi H."/>
            <person name="Galac M."/>
        </authorList>
    </citation>
    <scope>NUCLEOTIDE SEQUENCE [LARGE SCALE GENOMIC DNA]</scope>
    <source>
        <strain evidence="1 2">EAF2021</strain>
    </source>
</reference>
<evidence type="ECO:0000313" key="2">
    <source>
        <dbReference type="Proteomes" id="UP001470230"/>
    </source>
</evidence>
<evidence type="ECO:0000313" key="1">
    <source>
        <dbReference type="EMBL" id="KAK8878698.1"/>
    </source>
</evidence>
<organism evidence="1 2">
    <name type="scientific">Tritrichomonas musculus</name>
    <dbReference type="NCBI Taxonomy" id="1915356"/>
    <lineage>
        <taxon>Eukaryota</taxon>
        <taxon>Metamonada</taxon>
        <taxon>Parabasalia</taxon>
        <taxon>Tritrichomonadida</taxon>
        <taxon>Tritrichomonadidae</taxon>
        <taxon>Tritrichomonas</taxon>
    </lineage>
</organism>
<comment type="caution">
    <text evidence="1">The sequence shown here is derived from an EMBL/GenBank/DDBJ whole genome shotgun (WGS) entry which is preliminary data.</text>
</comment>
<protein>
    <submittedName>
        <fullName evidence="1">Uncharacterized protein</fullName>
    </submittedName>
</protein>
<keyword evidence="2" id="KW-1185">Reference proteome</keyword>
<dbReference type="Proteomes" id="UP001470230">
    <property type="component" value="Unassembled WGS sequence"/>
</dbReference>
<sequence length="126" mass="14849">MKVINQIQKETKTFSSIVEFEAYYQKHKDEMEKQTTQYLNKVYKIITPDNIEYRITKKNCAKNNGKLIGGEICLKKVQQTQQEDQHLFEIALESVKVDIENMKTKIEEIKQTVNSVVKFINEMNQT</sequence>
<name>A0ABR2JLA8_9EUKA</name>
<gene>
    <name evidence="1" type="ORF">M9Y10_005478</name>
</gene>
<proteinExistence type="predicted"/>
<dbReference type="EMBL" id="JAPFFF010000011">
    <property type="protein sequence ID" value="KAK8878698.1"/>
    <property type="molecule type" value="Genomic_DNA"/>
</dbReference>